<dbReference type="AlphaFoldDB" id="A0A561BNW0"/>
<evidence type="ECO:0000313" key="2">
    <source>
        <dbReference type="EMBL" id="TWD80493.1"/>
    </source>
</evidence>
<keyword evidence="1" id="KW-1133">Transmembrane helix</keyword>
<evidence type="ECO:0000313" key="3">
    <source>
        <dbReference type="Proteomes" id="UP000318380"/>
    </source>
</evidence>
<dbReference type="Pfam" id="PF10823">
    <property type="entry name" value="DUF2568"/>
    <property type="match status" value="1"/>
</dbReference>
<name>A0A561BNW0_9ACTN</name>
<gene>
    <name evidence="2" type="ORF">FB561_1571</name>
</gene>
<dbReference type="InterPro" id="IPR021214">
    <property type="entry name" value="DUF2568"/>
</dbReference>
<dbReference type="EMBL" id="VIVK01000001">
    <property type="protein sequence ID" value="TWD80493.1"/>
    <property type="molecule type" value="Genomic_DNA"/>
</dbReference>
<reference evidence="2 3" key="1">
    <citation type="submission" date="2019-06" db="EMBL/GenBank/DDBJ databases">
        <title>Sequencing the genomes of 1000 actinobacteria strains.</title>
        <authorList>
            <person name="Klenk H.-P."/>
        </authorList>
    </citation>
    <scope>NUCLEOTIDE SEQUENCE [LARGE SCALE GENOMIC DNA]</scope>
    <source>
        <strain evidence="2 3">DSM 24683</strain>
    </source>
</reference>
<feature type="transmembrane region" description="Helical" evidence="1">
    <location>
        <begin position="39"/>
        <end position="61"/>
    </location>
</feature>
<keyword evidence="1" id="KW-0812">Transmembrane</keyword>
<evidence type="ECO:0000256" key="1">
    <source>
        <dbReference type="SAM" id="Phobius"/>
    </source>
</evidence>
<proteinExistence type="predicted"/>
<feature type="transmembrane region" description="Helical" evidence="1">
    <location>
        <begin position="67"/>
        <end position="85"/>
    </location>
</feature>
<comment type="caution">
    <text evidence="2">The sequence shown here is derived from an EMBL/GenBank/DDBJ whole genome shotgun (WGS) entry which is preliminary data.</text>
</comment>
<dbReference type="Proteomes" id="UP000318380">
    <property type="component" value="Unassembled WGS sequence"/>
</dbReference>
<dbReference type="OrthoDB" id="4556415at2"/>
<sequence>MYELWRWSNLGLAFLLELAGLSIFAFWGWRVVDGLPAKLLLAVGLPLVAAVIWGFFAAPTATHGNPVLTAVVKVAFFGLAGLALWSVDHRVLGVAFVAVVAINLAIIHTGQLAPDPAQHHVAEA</sequence>
<feature type="transmembrane region" description="Helical" evidence="1">
    <location>
        <begin position="92"/>
        <end position="110"/>
    </location>
</feature>
<feature type="transmembrane region" description="Helical" evidence="1">
    <location>
        <begin position="12"/>
        <end position="32"/>
    </location>
</feature>
<keyword evidence="3" id="KW-1185">Reference proteome</keyword>
<dbReference type="RefSeq" id="WP_145804512.1">
    <property type="nucleotide sequence ID" value="NZ_VIVK01000001.1"/>
</dbReference>
<keyword evidence="1" id="KW-0472">Membrane</keyword>
<organism evidence="2 3">
    <name type="scientific">Kribbella amoyensis</name>
    <dbReference type="NCBI Taxonomy" id="996641"/>
    <lineage>
        <taxon>Bacteria</taxon>
        <taxon>Bacillati</taxon>
        <taxon>Actinomycetota</taxon>
        <taxon>Actinomycetes</taxon>
        <taxon>Propionibacteriales</taxon>
        <taxon>Kribbellaceae</taxon>
        <taxon>Kribbella</taxon>
    </lineage>
</organism>
<protein>
    <submittedName>
        <fullName evidence="2">Uncharacterized protein DUF2568</fullName>
    </submittedName>
</protein>
<accession>A0A561BNW0</accession>